<gene>
    <name evidence="3" type="ORF">APS60_00555</name>
    <name evidence="2" type="ORF">DXN06_07380</name>
</gene>
<feature type="region of interest" description="Disordered" evidence="1">
    <location>
        <begin position="38"/>
        <end position="59"/>
    </location>
</feature>
<proteinExistence type="predicted"/>
<evidence type="ECO:0000313" key="4">
    <source>
        <dbReference type="Proteomes" id="UP000223982"/>
    </source>
</evidence>
<dbReference type="EMBL" id="LKVB01000002">
    <property type="protein sequence ID" value="PHJ28016.1"/>
    <property type="molecule type" value="Genomic_DNA"/>
</dbReference>
<reference evidence="2 5" key="2">
    <citation type="submission" date="2018-08" db="EMBL/GenBank/DDBJ databases">
        <title>Genome sequencing of Cutibacterium acnes KCOM 1315.</title>
        <authorList>
            <person name="Kook J.-K."/>
            <person name="Park S.-N."/>
            <person name="Lim Y.K."/>
        </authorList>
    </citation>
    <scope>NUCLEOTIDE SEQUENCE [LARGE SCALE GENOMIC DNA]</scope>
    <source>
        <strain evidence="2 5">KCOM 1315</strain>
    </source>
</reference>
<accession>A0AA44U5P1</accession>
<evidence type="ECO:0000256" key="1">
    <source>
        <dbReference type="SAM" id="MobiDB-lite"/>
    </source>
</evidence>
<dbReference type="AlphaFoldDB" id="A0AA44U5P1"/>
<reference evidence="3 4" key="1">
    <citation type="submission" date="2017-02" db="EMBL/GenBank/DDBJ databases">
        <title>Prevalence of linear plasmids in Propionibacterium acnes isolates obtained from cancerous prostatic tissue.</title>
        <authorList>
            <person name="Davidsson S."/>
            <person name="Bruggemann H."/>
        </authorList>
    </citation>
    <scope>NUCLEOTIDE SEQUENCE [LARGE SCALE GENOMIC DNA]</scope>
    <source>
        <strain evidence="3 4">09-9</strain>
    </source>
</reference>
<dbReference type="EMBL" id="CP031442">
    <property type="protein sequence ID" value="AXM06976.1"/>
    <property type="molecule type" value="Genomic_DNA"/>
</dbReference>
<evidence type="ECO:0000313" key="3">
    <source>
        <dbReference type="EMBL" id="PHJ28016.1"/>
    </source>
</evidence>
<dbReference type="Proteomes" id="UP000223982">
    <property type="component" value="Unassembled WGS sequence"/>
</dbReference>
<sequence>MTILVSVARRASAGTSMPSEGRAALRAGVVGPRWSIALPPPLPRGPKEPRGCSTRRLSG</sequence>
<name>A0AA44U5P1_CUTAC</name>
<protein>
    <submittedName>
        <fullName evidence="3">Uncharacterized protein</fullName>
    </submittedName>
</protein>
<evidence type="ECO:0000313" key="5">
    <source>
        <dbReference type="Proteomes" id="UP000256621"/>
    </source>
</evidence>
<organism evidence="3 4">
    <name type="scientific">Cutibacterium acnes</name>
    <name type="common">Propionibacterium acnes</name>
    <dbReference type="NCBI Taxonomy" id="1747"/>
    <lineage>
        <taxon>Bacteria</taxon>
        <taxon>Bacillati</taxon>
        <taxon>Actinomycetota</taxon>
        <taxon>Actinomycetes</taxon>
        <taxon>Propionibacteriales</taxon>
        <taxon>Propionibacteriaceae</taxon>
        <taxon>Cutibacterium</taxon>
    </lineage>
</organism>
<dbReference type="Proteomes" id="UP000256621">
    <property type="component" value="Chromosome"/>
</dbReference>
<evidence type="ECO:0000313" key="2">
    <source>
        <dbReference type="EMBL" id="AXM06976.1"/>
    </source>
</evidence>